<gene>
    <name evidence="2" type="ORF">GCM10022280_08530</name>
</gene>
<dbReference type="RefSeq" id="WP_344706144.1">
    <property type="nucleotide sequence ID" value="NZ_BAABBQ010000001.1"/>
</dbReference>
<comment type="caution">
    <text evidence="2">The sequence shown here is derived from an EMBL/GenBank/DDBJ whole genome shotgun (WGS) entry which is preliminary data.</text>
</comment>
<protein>
    <submittedName>
        <fullName evidence="2">Uncharacterized protein</fullName>
    </submittedName>
</protein>
<dbReference type="Proteomes" id="UP001500235">
    <property type="component" value="Unassembled WGS sequence"/>
</dbReference>
<feature type="region of interest" description="Disordered" evidence="1">
    <location>
        <begin position="60"/>
        <end position="83"/>
    </location>
</feature>
<dbReference type="EMBL" id="BAABBQ010000001">
    <property type="protein sequence ID" value="GAA4012782.1"/>
    <property type="molecule type" value="Genomic_DNA"/>
</dbReference>
<accession>A0ABP7SK48</accession>
<evidence type="ECO:0000313" key="3">
    <source>
        <dbReference type="Proteomes" id="UP001500235"/>
    </source>
</evidence>
<feature type="compositionally biased region" description="Polar residues" evidence="1">
    <location>
        <begin position="64"/>
        <end position="77"/>
    </location>
</feature>
<evidence type="ECO:0000313" key="2">
    <source>
        <dbReference type="EMBL" id="GAA4012782.1"/>
    </source>
</evidence>
<keyword evidence="3" id="KW-1185">Reference proteome</keyword>
<name>A0ABP7SK48_9SPHN</name>
<reference evidence="3" key="1">
    <citation type="journal article" date="2019" name="Int. J. Syst. Evol. Microbiol.">
        <title>The Global Catalogue of Microorganisms (GCM) 10K type strain sequencing project: providing services to taxonomists for standard genome sequencing and annotation.</title>
        <authorList>
            <consortium name="The Broad Institute Genomics Platform"/>
            <consortium name="The Broad Institute Genome Sequencing Center for Infectious Disease"/>
            <person name="Wu L."/>
            <person name="Ma J."/>
        </authorList>
    </citation>
    <scope>NUCLEOTIDE SEQUENCE [LARGE SCALE GENOMIC DNA]</scope>
    <source>
        <strain evidence="3">JCM 17563</strain>
    </source>
</reference>
<organism evidence="2 3">
    <name type="scientific">Sphingomonas swuensis</name>
    <dbReference type="NCBI Taxonomy" id="977800"/>
    <lineage>
        <taxon>Bacteria</taxon>
        <taxon>Pseudomonadati</taxon>
        <taxon>Pseudomonadota</taxon>
        <taxon>Alphaproteobacteria</taxon>
        <taxon>Sphingomonadales</taxon>
        <taxon>Sphingomonadaceae</taxon>
        <taxon>Sphingomonas</taxon>
    </lineage>
</organism>
<sequence>MLGKIAGALLGRRLAGRNDGLKGALLGAAGARLAARGFGPLGTALAVGYGAKKLYEWNRDRRTSPSYPRSATPSQRSTRTHGA</sequence>
<evidence type="ECO:0000256" key="1">
    <source>
        <dbReference type="SAM" id="MobiDB-lite"/>
    </source>
</evidence>
<proteinExistence type="predicted"/>